<comment type="caution">
    <text evidence="2">The sequence shown here is derived from an EMBL/GenBank/DDBJ whole genome shotgun (WGS) entry which is preliminary data.</text>
</comment>
<keyword evidence="3" id="KW-1185">Reference proteome</keyword>
<protein>
    <submittedName>
        <fullName evidence="2">Uncharacterized protein</fullName>
    </submittedName>
</protein>
<dbReference type="AlphaFoldDB" id="A0A161TPL2"/>
<dbReference type="EMBL" id="LRFC01000006">
    <property type="protein sequence ID" value="KZE67961.1"/>
    <property type="molecule type" value="Genomic_DNA"/>
</dbReference>
<feature type="transmembrane region" description="Helical" evidence="1">
    <location>
        <begin position="61"/>
        <end position="79"/>
    </location>
</feature>
<name>A0A161TPL2_9BACL</name>
<keyword evidence="1" id="KW-0472">Membrane</keyword>
<proteinExistence type="predicted"/>
<evidence type="ECO:0000313" key="2">
    <source>
        <dbReference type="EMBL" id="KZE67961.1"/>
    </source>
</evidence>
<sequence>MNENLSKEQESTIRSEIVRLVYKKSKGISILEKIRLFINLSYLMTGPCLLFMFLAPKETTPIFVFFALITGSGHFISYIQRIEIKCIKEDLDTLKIELKRIMELNEKSKLSELNQNILDVIMKKPIENDEYKSIIEYVDNKLS</sequence>
<accession>A0A161TPL2</accession>
<dbReference type="RefSeq" id="WP_066238387.1">
    <property type="nucleotide sequence ID" value="NZ_LRFC01000006.1"/>
</dbReference>
<gene>
    <name evidence="2" type="ORF">AWM68_17465</name>
</gene>
<feature type="transmembrane region" description="Helical" evidence="1">
    <location>
        <begin position="36"/>
        <end position="55"/>
    </location>
</feature>
<evidence type="ECO:0000313" key="3">
    <source>
        <dbReference type="Proteomes" id="UP000076567"/>
    </source>
</evidence>
<evidence type="ECO:0000256" key="1">
    <source>
        <dbReference type="SAM" id="Phobius"/>
    </source>
</evidence>
<keyword evidence="1" id="KW-1133">Transmembrane helix</keyword>
<organism evidence="2 3">
    <name type="scientific">Fictibacillus phosphorivorans</name>
    <dbReference type="NCBI Taxonomy" id="1221500"/>
    <lineage>
        <taxon>Bacteria</taxon>
        <taxon>Bacillati</taxon>
        <taxon>Bacillota</taxon>
        <taxon>Bacilli</taxon>
        <taxon>Bacillales</taxon>
        <taxon>Fictibacillaceae</taxon>
        <taxon>Fictibacillus</taxon>
    </lineage>
</organism>
<keyword evidence="1" id="KW-0812">Transmembrane</keyword>
<dbReference type="Proteomes" id="UP000076567">
    <property type="component" value="Unassembled WGS sequence"/>
</dbReference>
<reference evidence="3" key="1">
    <citation type="submission" date="2016-01" db="EMBL/GenBank/DDBJ databases">
        <title>Draft genome of Chromobacterium sp. F49.</title>
        <authorList>
            <person name="Hong K.W."/>
        </authorList>
    </citation>
    <scope>NUCLEOTIDE SEQUENCE [LARGE SCALE GENOMIC DNA]</scope>
    <source>
        <strain evidence="3">P7IIIA</strain>
    </source>
</reference>